<keyword evidence="2" id="KW-1185">Reference proteome</keyword>
<dbReference type="OrthoDB" id="7635568at2759"/>
<feature type="region of interest" description="Disordered" evidence="1">
    <location>
        <begin position="1"/>
        <end position="53"/>
    </location>
</feature>
<name>A0A8N1S582_9HYME</name>
<dbReference type="Proteomes" id="UP000504615">
    <property type="component" value="Unplaced"/>
</dbReference>
<sequence>MQNRQRRTRRKSWPSLKTFKETHRIVAGSRTKRREGRRKKREKRFYRRQDEDHLKKHAFQDEIPSFDSHSPCSKQCVPKAPYHSPVRCRVVRRLDGELIRARGSQNHRGIHYKLCVR</sequence>
<evidence type="ECO:0000313" key="2">
    <source>
        <dbReference type="Proteomes" id="UP000504615"/>
    </source>
</evidence>
<feature type="compositionally biased region" description="Basic residues" evidence="1">
    <location>
        <begin position="30"/>
        <end position="46"/>
    </location>
</feature>
<reference evidence="3" key="1">
    <citation type="submission" date="2025-08" db="UniProtKB">
        <authorList>
            <consortium name="RefSeq"/>
        </authorList>
    </citation>
    <scope>IDENTIFICATION</scope>
</reference>
<organism evidence="2 3">
    <name type="scientific">Pogonomyrmex barbatus</name>
    <name type="common">red harvester ant</name>
    <dbReference type="NCBI Taxonomy" id="144034"/>
    <lineage>
        <taxon>Eukaryota</taxon>
        <taxon>Metazoa</taxon>
        <taxon>Ecdysozoa</taxon>
        <taxon>Arthropoda</taxon>
        <taxon>Hexapoda</taxon>
        <taxon>Insecta</taxon>
        <taxon>Pterygota</taxon>
        <taxon>Neoptera</taxon>
        <taxon>Endopterygota</taxon>
        <taxon>Hymenoptera</taxon>
        <taxon>Apocrita</taxon>
        <taxon>Aculeata</taxon>
        <taxon>Formicoidea</taxon>
        <taxon>Formicidae</taxon>
        <taxon>Myrmicinae</taxon>
        <taxon>Pogonomyrmex</taxon>
    </lineage>
</organism>
<accession>A0A8N1S582</accession>
<protein>
    <submittedName>
        <fullName evidence="3">Uncharacterized protein LOC105426826</fullName>
    </submittedName>
</protein>
<gene>
    <name evidence="3" type="primary">LOC105426826</name>
</gene>
<feature type="compositionally biased region" description="Basic residues" evidence="1">
    <location>
        <begin position="1"/>
        <end position="12"/>
    </location>
</feature>
<evidence type="ECO:0000256" key="1">
    <source>
        <dbReference type="SAM" id="MobiDB-lite"/>
    </source>
</evidence>
<dbReference type="GeneID" id="105426826"/>
<evidence type="ECO:0000313" key="3">
    <source>
        <dbReference type="RefSeq" id="XP_025073970.1"/>
    </source>
</evidence>
<dbReference type="AlphaFoldDB" id="A0A8N1S582"/>
<dbReference type="RefSeq" id="XP_025073970.1">
    <property type="nucleotide sequence ID" value="XM_025218185.1"/>
</dbReference>
<proteinExistence type="predicted"/>